<evidence type="ECO:0000256" key="2">
    <source>
        <dbReference type="ARBA" id="ARBA00022679"/>
    </source>
</evidence>
<sequence>MAEGLSIHEGVGALAAFLARHPRTLVLTGAGLSTASGIPDYRDRDGVRRGRLPIQGPEFRRDVAVQRRYWARSMVGWPLLARARPNDGHRALAALEAAGKLGFILTQNVDGLHQQAGSHALLELHGNIHYVSCLACDARFPRAFVQTQLEFANPALLQAMATPLPDGDAALDPDAVTGVAIPACVHCGGVLMPDVVFFGDNVPPARTACALAQMEAADALLVVGSSLMVYSGFRFCRLAQAAGKPIAAINLGRTRADDMLALKLEASAEHILPQVAQLLDANRPAPPSDLIDHRGTM</sequence>
<keyword evidence="3" id="KW-0520">NAD</keyword>
<dbReference type="GO" id="GO:0070403">
    <property type="term" value="F:NAD+ binding"/>
    <property type="evidence" value="ECO:0007669"/>
    <property type="project" value="InterPro"/>
</dbReference>
<dbReference type="InterPro" id="IPR050134">
    <property type="entry name" value="NAD-dep_sirtuin_deacylases"/>
</dbReference>
<evidence type="ECO:0000259" key="5">
    <source>
        <dbReference type="PROSITE" id="PS50305"/>
    </source>
</evidence>
<feature type="binding site" evidence="4">
    <location>
        <position position="136"/>
    </location>
    <ligand>
        <name>Zn(2+)</name>
        <dbReference type="ChEBI" id="CHEBI:29105"/>
    </ligand>
</feature>
<dbReference type="PANTHER" id="PTHR11085:SF10">
    <property type="entry name" value="NAD-DEPENDENT PROTEIN DEACYLASE SIRTUIN-5, MITOCHONDRIAL-RELATED"/>
    <property type="match status" value="1"/>
</dbReference>
<dbReference type="InterPro" id="IPR026591">
    <property type="entry name" value="Sirtuin_cat_small_dom_sf"/>
</dbReference>
<evidence type="ECO:0000313" key="6">
    <source>
        <dbReference type="EMBL" id="OIJ39841.1"/>
    </source>
</evidence>
<evidence type="ECO:0000256" key="4">
    <source>
        <dbReference type="PROSITE-ProRule" id="PRU00236"/>
    </source>
</evidence>
<name>A0A1S2N444_9BURK</name>
<keyword evidence="2" id="KW-0808">Transferase</keyword>
<dbReference type="PROSITE" id="PS50305">
    <property type="entry name" value="SIRTUIN"/>
    <property type="match status" value="1"/>
</dbReference>
<organism evidence="6 7">
    <name type="scientific">Massilia timonae</name>
    <dbReference type="NCBI Taxonomy" id="47229"/>
    <lineage>
        <taxon>Bacteria</taxon>
        <taxon>Pseudomonadati</taxon>
        <taxon>Pseudomonadota</taxon>
        <taxon>Betaproteobacteria</taxon>
        <taxon>Burkholderiales</taxon>
        <taxon>Oxalobacteraceae</taxon>
        <taxon>Telluria group</taxon>
        <taxon>Massilia</taxon>
    </lineage>
</organism>
<dbReference type="EC" id="2.3.1.286" evidence="1"/>
<comment type="caution">
    <text evidence="6">The sequence shown here is derived from an EMBL/GenBank/DDBJ whole genome shotgun (WGS) entry which is preliminary data.</text>
</comment>
<dbReference type="AlphaFoldDB" id="A0A1S2N444"/>
<feature type="binding site" evidence="4">
    <location>
        <position position="187"/>
    </location>
    <ligand>
        <name>Zn(2+)</name>
        <dbReference type="ChEBI" id="CHEBI:29105"/>
    </ligand>
</feature>
<evidence type="ECO:0000256" key="1">
    <source>
        <dbReference type="ARBA" id="ARBA00012928"/>
    </source>
</evidence>
<proteinExistence type="predicted"/>
<feature type="active site" description="Proton acceptor" evidence="4">
    <location>
        <position position="125"/>
    </location>
</feature>
<dbReference type="Gene3D" id="3.40.50.1220">
    <property type="entry name" value="TPP-binding domain"/>
    <property type="match status" value="1"/>
</dbReference>
<feature type="binding site" evidence="4">
    <location>
        <position position="184"/>
    </location>
    <ligand>
        <name>Zn(2+)</name>
        <dbReference type="ChEBI" id="CHEBI:29105"/>
    </ligand>
</feature>
<feature type="binding site" evidence="4">
    <location>
        <position position="133"/>
    </location>
    <ligand>
        <name>Zn(2+)</name>
        <dbReference type="ChEBI" id="CHEBI:29105"/>
    </ligand>
</feature>
<dbReference type="GO" id="GO:0046872">
    <property type="term" value="F:metal ion binding"/>
    <property type="evidence" value="ECO:0007669"/>
    <property type="project" value="UniProtKB-KW"/>
</dbReference>
<evidence type="ECO:0000313" key="7">
    <source>
        <dbReference type="Proteomes" id="UP000180246"/>
    </source>
</evidence>
<dbReference type="GO" id="GO:0017136">
    <property type="term" value="F:histone deacetylase activity, NAD-dependent"/>
    <property type="evidence" value="ECO:0007669"/>
    <property type="project" value="TreeGrafter"/>
</dbReference>
<protein>
    <recommendedName>
        <fullName evidence="1">protein acetyllysine N-acetyltransferase</fullName>
        <ecNumber evidence="1">2.3.1.286</ecNumber>
    </recommendedName>
</protein>
<feature type="domain" description="Deacetylase sirtuin-type" evidence="5">
    <location>
        <begin position="4"/>
        <end position="282"/>
    </location>
</feature>
<accession>A0A1S2N444</accession>
<dbReference type="Gene3D" id="3.30.1600.10">
    <property type="entry name" value="SIR2/SIRT2 'Small Domain"/>
    <property type="match status" value="1"/>
</dbReference>
<keyword evidence="4" id="KW-0862">Zinc</keyword>
<dbReference type="RefSeq" id="WP_071362764.1">
    <property type="nucleotide sequence ID" value="NZ_DALZDZ010000012.1"/>
</dbReference>
<dbReference type="EMBL" id="JRYB01000001">
    <property type="protein sequence ID" value="OIJ39841.1"/>
    <property type="molecule type" value="Genomic_DNA"/>
</dbReference>
<reference evidence="6 7" key="1">
    <citation type="submission" date="2014-10" db="EMBL/GenBank/DDBJ databases">
        <authorList>
            <person name="Seo M.-J."/>
            <person name="Seok Y.J."/>
            <person name="Cha I.-T."/>
        </authorList>
    </citation>
    <scope>NUCLEOTIDE SEQUENCE [LARGE SCALE GENOMIC DNA]</scope>
    <source>
        <strain evidence="6 7">NEU</strain>
    </source>
</reference>
<dbReference type="InterPro" id="IPR003000">
    <property type="entry name" value="Sirtuin"/>
</dbReference>
<keyword evidence="4" id="KW-0479">Metal-binding</keyword>
<evidence type="ECO:0000256" key="3">
    <source>
        <dbReference type="ARBA" id="ARBA00023027"/>
    </source>
</evidence>
<dbReference type="SUPFAM" id="SSF52467">
    <property type="entry name" value="DHS-like NAD/FAD-binding domain"/>
    <property type="match status" value="1"/>
</dbReference>
<dbReference type="InterPro" id="IPR026590">
    <property type="entry name" value="Ssirtuin_cat_dom"/>
</dbReference>
<dbReference type="Pfam" id="PF02146">
    <property type="entry name" value="SIR2"/>
    <property type="match status" value="1"/>
</dbReference>
<dbReference type="Proteomes" id="UP000180246">
    <property type="component" value="Unassembled WGS sequence"/>
</dbReference>
<dbReference type="NCBIfam" id="NF003738">
    <property type="entry name" value="PRK05333.1"/>
    <property type="match status" value="1"/>
</dbReference>
<dbReference type="PANTHER" id="PTHR11085">
    <property type="entry name" value="NAD-DEPENDENT PROTEIN DEACYLASE SIRTUIN-5, MITOCHONDRIAL-RELATED"/>
    <property type="match status" value="1"/>
</dbReference>
<dbReference type="InterPro" id="IPR029035">
    <property type="entry name" value="DHS-like_NAD/FAD-binding_dom"/>
</dbReference>
<gene>
    <name evidence="6" type="ORF">LO55_3964</name>
</gene>